<dbReference type="Proteomes" id="UP000011082">
    <property type="component" value="Unassembled WGS sequence"/>
</dbReference>
<dbReference type="GeneID" id="19882175"/>
<organism evidence="1 2">
    <name type="scientific">Vittaforma corneae (strain ATCC 50505)</name>
    <name type="common">Microsporidian parasite</name>
    <name type="synonym">Nosema corneum</name>
    <dbReference type="NCBI Taxonomy" id="993615"/>
    <lineage>
        <taxon>Eukaryota</taxon>
        <taxon>Fungi</taxon>
        <taxon>Fungi incertae sedis</taxon>
        <taxon>Microsporidia</taxon>
        <taxon>Nosematidae</taxon>
        <taxon>Vittaforma</taxon>
    </lineage>
</organism>
<gene>
    <name evidence="1" type="ORF">VICG_01464</name>
</gene>
<dbReference type="RefSeq" id="XP_007604910.1">
    <property type="nucleotide sequence ID" value="XM_007604848.1"/>
</dbReference>
<dbReference type="VEuPathDB" id="MicrosporidiaDB:VICG_01464"/>
<dbReference type="EMBL" id="JH370143">
    <property type="protein sequence ID" value="ELA41480.1"/>
    <property type="molecule type" value="Genomic_DNA"/>
</dbReference>
<dbReference type="AlphaFoldDB" id="L2GLU7"/>
<proteinExistence type="predicted"/>
<dbReference type="InParanoid" id="L2GLU7"/>
<sequence>MDELIAKLRSQVSETQKNVQTDNSQTQSSLNDDVLVIKNENELPEITTSQSDILPKNRFKLDFDILKKYRGENSMKISELKLCDLLKIDGPVWAIVKSIESYKGINGCVHKWELMDESGVIFASSIVSDQSISVGSIICISDFSVWNMGGNHLNIVDRNIKRILN</sequence>
<accession>L2GLU7</accession>
<dbReference type="OrthoDB" id="2191211at2759"/>
<dbReference type="HOGENOM" id="CLU_124533_0_0_1"/>
<name>L2GLU7_VITCO</name>
<keyword evidence="2" id="KW-1185">Reference proteome</keyword>
<reference evidence="2" key="1">
    <citation type="submission" date="2011-05" db="EMBL/GenBank/DDBJ databases">
        <title>The genome sequence of Vittaforma corneae strain ATCC 50505.</title>
        <authorList>
            <consortium name="The Broad Institute Genome Sequencing Platform"/>
            <person name="Cuomo C."/>
            <person name="Didier E."/>
            <person name="Bowers L."/>
            <person name="Young S.K."/>
            <person name="Zeng Q."/>
            <person name="Gargeya S."/>
            <person name="Fitzgerald M."/>
            <person name="Haas B."/>
            <person name="Abouelleil A."/>
            <person name="Alvarado L."/>
            <person name="Arachchi H.M."/>
            <person name="Berlin A."/>
            <person name="Chapman S.B."/>
            <person name="Gearin G."/>
            <person name="Goldberg J."/>
            <person name="Griggs A."/>
            <person name="Gujja S."/>
            <person name="Hansen M."/>
            <person name="Heiman D."/>
            <person name="Howarth C."/>
            <person name="Larimer J."/>
            <person name="Lui A."/>
            <person name="MacDonald P.J.P."/>
            <person name="McCowen C."/>
            <person name="Montmayeur A."/>
            <person name="Murphy C."/>
            <person name="Neiman D."/>
            <person name="Pearson M."/>
            <person name="Priest M."/>
            <person name="Roberts A."/>
            <person name="Saif S."/>
            <person name="Shea T."/>
            <person name="Sisk P."/>
            <person name="Stolte C."/>
            <person name="Sykes S."/>
            <person name="Wortman J."/>
            <person name="Nusbaum C."/>
            <person name="Birren B."/>
        </authorList>
    </citation>
    <scope>NUCLEOTIDE SEQUENCE [LARGE SCALE GENOMIC DNA]</scope>
    <source>
        <strain evidence="2">ATCC 50505</strain>
    </source>
</reference>
<protein>
    <recommendedName>
        <fullName evidence="3">OB domain-containing protein</fullName>
    </recommendedName>
</protein>
<evidence type="ECO:0000313" key="1">
    <source>
        <dbReference type="EMBL" id="ELA41480.1"/>
    </source>
</evidence>
<evidence type="ECO:0000313" key="2">
    <source>
        <dbReference type="Proteomes" id="UP000011082"/>
    </source>
</evidence>
<evidence type="ECO:0008006" key="3">
    <source>
        <dbReference type="Google" id="ProtNLM"/>
    </source>
</evidence>